<evidence type="ECO:0000256" key="1">
    <source>
        <dbReference type="ARBA" id="ARBA00004141"/>
    </source>
</evidence>
<feature type="domain" description="Cation efflux protein cytoplasmic" evidence="9">
    <location>
        <begin position="218"/>
        <end position="294"/>
    </location>
</feature>
<keyword evidence="4 7" id="KW-0812">Transmembrane</keyword>
<protein>
    <submittedName>
        <fullName evidence="10">Cation diffusion facilitator family transporter</fullName>
    </submittedName>
</protein>
<organism evidence="10 11">
    <name type="scientific">Fibrobacter intestinalis</name>
    <dbReference type="NCBI Taxonomy" id="28122"/>
    <lineage>
        <taxon>Bacteria</taxon>
        <taxon>Pseudomonadati</taxon>
        <taxon>Fibrobacterota</taxon>
        <taxon>Fibrobacteria</taxon>
        <taxon>Fibrobacterales</taxon>
        <taxon>Fibrobacteraceae</taxon>
        <taxon>Fibrobacter</taxon>
    </lineage>
</organism>
<keyword evidence="6 7" id="KW-0472">Membrane</keyword>
<evidence type="ECO:0000256" key="3">
    <source>
        <dbReference type="ARBA" id="ARBA00022448"/>
    </source>
</evidence>
<dbReference type="InterPro" id="IPR050291">
    <property type="entry name" value="CDF_Transporter"/>
</dbReference>
<dbReference type="SUPFAM" id="SSF161111">
    <property type="entry name" value="Cation efflux protein transmembrane domain-like"/>
    <property type="match status" value="1"/>
</dbReference>
<dbReference type="InterPro" id="IPR058533">
    <property type="entry name" value="Cation_efflux_TM"/>
</dbReference>
<feature type="domain" description="Cation efflux protein transmembrane" evidence="8">
    <location>
        <begin position="14"/>
        <end position="213"/>
    </location>
</feature>
<gene>
    <name evidence="10" type="ORF">SAMN05720469_10676</name>
</gene>
<dbReference type="AlphaFoldDB" id="A0A1M6SJ00"/>
<dbReference type="RefSeq" id="WP_073303093.1">
    <property type="nucleotide sequence ID" value="NZ_FRAW01000006.1"/>
</dbReference>
<feature type="transmembrane region" description="Helical" evidence="7">
    <location>
        <begin position="81"/>
        <end position="99"/>
    </location>
</feature>
<comment type="subcellular location">
    <subcellularLocation>
        <location evidence="1">Membrane</location>
        <topology evidence="1">Multi-pass membrane protein</topology>
    </subcellularLocation>
</comment>
<sequence>MSVDRSKAAQRATWIGFFVNIFLTIGKLIAGFLGNSAAMIADGIHSLSDFVTDLIVIIFIRISSHERDENHPYGHGKFETLASVLISVALAAVAVGIFVNGIQKIYAAFQGEIPEVPAPIALIAAVVSIAAKEILYHYTVHVGKSIECSAVIANAWHHRSDALSSIGTLIGVGGAFLLGGKFAVLDPIAAVVVSFFIARVAFQIGFPSIQELLEASLPPSVEKEIADIIRHTDKVRFFHNLQTRKIGNSCAIDVHIKLDRDISLVEAHDVATEIEQNLRKKFGQNTQINIHMEPVSEKGNA</sequence>
<evidence type="ECO:0000259" key="8">
    <source>
        <dbReference type="Pfam" id="PF01545"/>
    </source>
</evidence>
<dbReference type="FunFam" id="1.20.1510.10:FF:000006">
    <property type="entry name" value="Divalent cation efflux transporter"/>
    <property type="match status" value="1"/>
</dbReference>
<dbReference type="EMBL" id="FRAW01000006">
    <property type="protein sequence ID" value="SHK44754.1"/>
    <property type="molecule type" value="Genomic_DNA"/>
</dbReference>
<dbReference type="InterPro" id="IPR027470">
    <property type="entry name" value="Cation_efflux_CTD"/>
</dbReference>
<dbReference type="Gene3D" id="3.30.70.1350">
    <property type="entry name" value="Cation efflux protein, cytoplasmic domain"/>
    <property type="match status" value="1"/>
</dbReference>
<comment type="similarity">
    <text evidence="2">Belongs to the cation diffusion facilitator (CDF) transporter (TC 2.A.4) family.</text>
</comment>
<dbReference type="InterPro" id="IPR027469">
    <property type="entry name" value="Cation_efflux_TMD_sf"/>
</dbReference>
<dbReference type="Proteomes" id="UP000184275">
    <property type="component" value="Unassembled WGS sequence"/>
</dbReference>
<evidence type="ECO:0000256" key="5">
    <source>
        <dbReference type="ARBA" id="ARBA00022989"/>
    </source>
</evidence>
<evidence type="ECO:0000313" key="10">
    <source>
        <dbReference type="EMBL" id="SHK44754.1"/>
    </source>
</evidence>
<dbReference type="Pfam" id="PF16916">
    <property type="entry name" value="ZT_dimer"/>
    <property type="match status" value="1"/>
</dbReference>
<dbReference type="SUPFAM" id="SSF160240">
    <property type="entry name" value="Cation efflux protein cytoplasmic domain-like"/>
    <property type="match status" value="1"/>
</dbReference>
<feature type="transmembrane region" description="Helical" evidence="7">
    <location>
        <begin position="160"/>
        <end position="178"/>
    </location>
</feature>
<reference evidence="11" key="1">
    <citation type="submission" date="2016-11" db="EMBL/GenBank/DDBJ databases">
        <authorList>
            <person name="Varghese N."/>
            <person name="Submissions S."/>
        </authorList>
    </citation>
    <scope>NUCLEOTIDE SEQUENCE [LARGE SCALE GENOMIC DNA]</scope>
    <source>
        <strain evidence="11">UWOS</strain>
    </source>
</reference>
<evidence type="ECO:0000259" key="9">
    <source>
        <dbReference type="Pfam" id="PF16916"/>
    </source>
</evidence>
<dbReference type="InterPro" id="IPR036837">
    <property type="entry name" value="Cation_efflux_CTD_sf"/>
</dbReference>
<evidence type="ECO:0000313" key="11">
    <source>
        <dbReference type="Proteomes" id="UP000184275"/>
    </source>
</evidence>
<name>A0A1M6SJ00_9BACT</name>
<evidence type="ECO:0000256" key="7">
    <source>
        <dbReference type="SAM" id="Phobius"/>
    </source>
</evidence>
<dbReference type="GO" id="GO:0008324">
    <property type="term" value="F:monoatomic cation transmembrane transporter activity"/>
    <property type="evidence" value="ECO:0007669"/>
    <property type="project" value="InterPro"/>
</dbReference>
<dbReference type="Gene3D" id="1.20.1510.10">
    <property type="entry name" value="Cation efflux protein transmembrane domain"/>
    <property type="match status" value="1"/>
</dbReference>
<dbReference type="PANTHER" id="PTHR43840:SF15">
    <property type="entry name" value="MITOCHONDRIAL METAL TRANSPORTER 1-RELATED"/>
    <property type="match status" value="1"/>
</dbReference>
<keyword evidence="5 7" id="KW-1133">Transmembrane helix</keyword>
<dbReference type="InterPro" id="IPR002524">
    <property type="entry name" value="Cation_efflux"/>
</dbReference>
<accession>A0A1M6SJ00</accession>
<dbReference type="PANTHER" id="PTHR43840">
    <property type="entry name" value="MITOCHONDRIAL METAL TRANSPORTER 1-RELATED"/>
    <property type="match status" value="1"/>
</dbReference>
<evidence type="ECO:0000256" key="6">
    <source>
        <dbReference type="ARBA" id="ARBA00023136"/>
    </source>
</evidence>
<proteinExistence type="inferred from homology"/>
<keyword evidence="11" id="KW-1185">Reference proteome</keyword>
<keyword evidence="3" id="KW-0813">Transport</keyword>
<evidence type="ECO:0000256" key="2">
    <source>
        <dbReference type="ARBA" id="ARBA00008114"/>
    </source>
</evidence>
<dbReference type="Pfam" id="PF01545">
    <property type="entry name" value="Cation_efflux"/>
    <property type="match status" value="1"/>
</dbReference>
<dbReference type="NCBIfam" id="TIGR01297">
    <property type="entry name" value="CDF"/>
    <property type="match status" value="1"/>
</dbReference>
<dbReference type="GO" id="GO:0016020">
    <property type="term" value="C:membrane"/>
    <property type="evidence" value="ECO:0007669"/>
    <property type="project" value="UniProtKB-SubCell"/>
</dbReference>
<feature type="transmembrane region" description="Helical" evidence="7">
    <location>
        <begin position="12"/>
        <end position="33"/>
    </location>
</feature>
<evidence type="ECO:0000256" key="4">
    <source>
        <dbReference type="ARBA" id="ARBA00022692"/>
    </source>
</evidence>